<dbReference type="InterPro" id="IPR029052">
    <property type="entry name" value="Metallo-depent_PP-like"/>
</dbReference>
<dbReference type="AlphaFoldDB" id="A0A8J7J106"/>
<evidence type="ECO:0000256" key="1">
    <source>
        <dbReference type="ARBA" id="ARBA00022729"/>
    </source>
</evidence>
<dbReference type="InterPro" id="IPR004843">
    <property type="entry name" value="Calcineurin-like_PHP"/>
</dbReference>
<dbReference type="Proteomes" id="UP000636888">
    <property type="component" value="Unassembled WGS sequence"/>
</dbReference>
<reference evidence="5" key="1">
    <citation type="submission" date="2020-12" db="EMBL/GenBank/DDBJ databases">
        <title>Geomonas sp. Red875, isolated from river sediment.</title>
        <authorList>
            <person name="Xu Z."/>
            <person name="Zhang Z."/>
            <person name="Masuda Y."/>
            <person name="Itoh H."/>
            <person name="Senoo K."/>
        </authorList>
    </citation>
    <scope>NUCLEOTIDE SEQUENCE</scope>
    <source>
        <strain evidence="5">Red875</strain>
    </source>
</reference>
<evidence type="ECO:0000313" key="5">
    <source>
        <dbReference type="EMBL" id="MBJ6724228.1"/>
    </source>
</evidence>
<dbReference type="InterPro" id="IPR008963">
    <property type="entry name" value="Purple_acid_Pase-like_N"/>
</dbReference>
<gene>
    <name evidence="5" type="ORF">JFN93_05885</name>
</gene>
<proteinExistence type="predicted"/>
<dbReference type="PANTHER" id="PTHR22953">
    <property type="entry name" value="ACID PHOSPHATASE RELATED"/>
    <property type="match status" value="1"/>
</dbReference>
<feature type="domain" description="Calcineurin-like phosphoesterase" evidence="3">
    <location>
        <begin position="162"/>
        <end position="326"/>
    </location>
</feature>
<keyword evidence="1 2" id="KW-0732">Signal</keyword>
<feature type="chain" id="PRO_5035202134" evidence="2">
    <location>
        <begin position="24"/>
        <end position="579"/>
    </location>
</feature>
<sequence length="579" mass="62583">MKSTLRNLGLAAAFSLVGTSAFAGVLKKPYLMYEMPNTTMTVLWQDDGVETTNVVNWYADAAMTQLVGTSGPVAEETRPGTVNQHYFKITGLQPNTKYYYQVSDPTNGVYGTGSFTTAPDESTTHVRFIGQGDSRSNPALFNNILKAISGFTAIPGNEEYQRLSIHNGDWVATDAEANWTNEWFKNTNFAAQAYTANTPIDGVKGNHDNSSGYTTYFTKYFPFPYPAKTLKAGTTSTYNNLYWSMDYGPVHITFIDSYSSYAPGSQQYNWLVNDLASTTKPWKIVSWHDSSYSAGSDADNTSIRALEPLLAQYNVDLTYHGHSHNYARTGAYTASQANGDQIALGVPHYTSGGGGAGQYQPDMTNNGNYPHVITAWPANEFMTFDVNGNTMTMTAWQVTGAASNSTDYPLSSAFPGSDGNSGNLYLEKIETTVLHHFNANVTPQVNVTTTGFLFSRATGLYTANLTVKNNGPALSGNVHVVLDGILNLPGLGTPSNMYSTVTPKLTSMIANRPASSKNNPDPGLIATLTLTNQTGSHNGEPMIKVSSNGIPAGGSVTVPITFKNPSNINITFNPIVFQE</sequence>
<dbReference type="EMBL" id="JAEMHM010000004">
    <property type="protein sequence ID" value="MBJ6724228.1"/>
    <property type="molecule type" value="Genomic_DNA"/>
</dbReference>
<dbReference type="InterPro" id="IPR015914">
    <property type="entry name" value="PAPs_N"/>
</dbReference>
<evidence type="ECO:0000259" key="4">
    <source>
        <dbReference type="Pfam" id="PF16656"/>
    </source>
</evidence>
<dbReference type="Pfam" id="PF16656">
    <property type="entry name" value="Pur_ac_phosph_N"/>
    <property type="match status" value="1"/>
</dbReference>
<dbReference type="PANTHER" id="PTHR22953:SF153">
    <property type="entry name" value="PURPLE ACID PHOSPHATASE"/>
    <property type="match status" value="1"/>
</dbReference>
<name>A0A8J7J106_9BACT</name>
<dbReference type="Pfam" id="PF00149">
    <property type="entry name" value="Metallophos"/>
    <property type="match status" value="1"/>
</dbReference>
<dbReference type="Gene3D" id="2.60.40.380">
    <property type="entry name" value="Purple acid phosphatase-like, N-terminal"/>
    <property type="match status" value="1"/>
</dbReference>
<dbReference type="GO" id="GO:0003993">
    <property type="term" value="F:acid phosphatase activity"/>
    <property type="evidence" value="ECO:0007669"/>
    <property type="project" value="InterPro"/>
</dbReference>
<dbReference type="GO" id="GO:0046872">
    <property type="term" value="F:metal ion binding"/>
    <property type="evidence" value="ECO:0007669"/>
    <property type="project" value="InterPro"/>
</dbReference>
<organism evidence="5 6">
    <name type="scientific">Geomesophilobacter sediminis</name>
    <dbReference type="NCBI Taxonomy" id="2798584"/>
    <lineage>
        <taxon>Bacteria</taxon>
        <taxon>Pseudomonadati</taxon>
        <taxon>Thermodesulfobacteriota</taxon>
        <taxon>Desulfuromonadia</taxon>
        <taxon>Geobacterales</taxon>
        <taxon>Geobacteraceae</taxon>
        <taxon>Geomesophilobacter</taxon>
    </lineage>
</organism>
<accession>A0A8J7J106</accession>
<feature type="signal peptide" evidence="2">
    <location>
        <begin position="1"/>
        <end position="23"/>
    </location>
</feature>
<dbReference type="SUPFAM" id="SSF49363">
    <property type="entry name" value="Purple acid phosphatase, N-terminal domain"/>
    <property type="match status" value="1"/>
</dbReference>
<dbReference type="InterPro" id="IPR039331">
    <property type="entry name" value="PAPs-like"/>
</dbReference>
<evidence type="ECO:0000256" key="2">
    <source>
        <dbReference type="SAM" id="SignalP"/>
    </source>
</evidence>
<evidence type="ECO:0000313" key="6">
    <source>
        <dbReference type="Proteomes" id="UP000636888"/>
    </source>
</evidence>
<feature type="domain" description="Purple acid phosphatase N-terminal" evidence="4">
    <location>
        <begin position="31"/>
        <end position="117"/>
    </location>
</feature>
<dbReference type="Gene3D" id="3.60.21.10">
    <property type="match status" value="1"/>
</dbReference>
<comment type="caution">
    <text evidence="5">The sequence shown here is derived from an EMBL/GenBank/DDBJ whole genome shotgun (WGS) entry which is preliminary data.</text>
</comment>
<evidence type="ECO:0000259" key="3">
    <source>
        <dbReference type="Pfam" id="PF00149"/>
    </source>
</evidence>
<dbReference type="RefSeq" id="WP_199383067.1">
    <property type="nucleotide sequence ID" value="NZ_JAEMHM010000004.1"/>
</dbReference>
<dbReference type="SUPFAM" id="SSF56300">
    <property type="entry name" value="Metallo-dependent phosphatases"/>
    <property type="match status" value="1"/>
</dbReference>
<keyword evidence="6" id="KW-1185">Reference proteome</keyword>
<protein>
    <submittedName>
        <fullName evidence="5">Metallophosphoesterase family protein</fullName>
    </submittedName>
</protein>